<dbReference type="GO" id="GO:0005634">
    <property type="term" value="C:nucleus"/>
    <property type="evidence" value="ECO:0007669"/>
    <property type="project" value="UniProtKB-ARBA"/>
</dbReference>
<evidence type="ECO:0000313" key="14">
    <source>
        <dbReference type="Proteomes" id="UP000825935"/>
    </source>
</evidence>
<dbReference type="EMBL" id="CM035422">
    <property type="protein sequence ID" value="KAH7373771.1"/>
    <property type="molecule type" value="Genomic_DNA"/>
</dbReference>
<evidence type="ECO:0000256" key="3">
    <source>
        <dbReference type="ARBA" id="ARBA00022833"/>
    </source>
</evidence>
<dbReference type="SUPFAM" id="SSF57850">
    <property type="entry name" value="RING/U-box"/>
    <property type="match status" value="1"/>
</dbReference>
<organism evidence="13 14">
    <name type="scientific">Ceratopteris richardii</name>
    <name type="common">Triangle waterfern</name>
    <dbReference type="NCBI Taxonomy" id="49495"/>
    <lineage>
        <taxon>Eukaryota</taxon>
        <taxon>Viridiplantae</taxon>
        <taxon>Streptophyta</taxon>
        <taxon>Embryophyta</taxon>
        <taxon>Tracheophyta</taxon>
        <taxon>Polypodiopsida</taxon>
        <taxon>Polypodiidae</taxon>
        <taxon>Polypodiales</taxon>
        <taxon>Pteridineae</taxon>
        <taxon>Pteridaceae</taxon>
        <taxon>Parkerioideae</taxon>
        <taxon>Ceratopteris</taxon>
    </lineage>
</organism>
<dbReference type="InterPro" id="IPR041984">
    <property type="entry name" value="Rsc8/Ssr1/Ssr2_ZZ"/>
</dbReference>
<evidence type="ECO:0000256" key="6">
    <source>
        <dbReference type="ARBA" id="ARBA00023163"/>
    </source>
</evidence>
<dbReference type="PROSITE" id="PS50934">
    <property type="entry name" value="SWIRM"/>
    <property type="match status" value="1"/>
</dbReference>
<evidence type="ECO:0000256" key="5">
    <source>
        <dbReference type="ARBA" id="ARBA00023125"/>
    </source>
</evidence>
<dbReference type="Pfam" id="PF00569">
    <property type="entry name" value="ZZ"/>
    <property type="match status" value="1"/>
</dbReference>
<dbReference type="SUPFAM" id="SSF46689">
    <property type="entry name" value="Homeodomain-like"/>
    <property type="match status" value="2"/>
</dbReference>
<keyword evidence="4" id="KW-0805">Transcription regulation</keyword>
<dbReference type="PANTHER" id="PTHR12802:SF41">
    <property type="entry name" value="BRAHMA ASSOCIATED PROTEIN 155 KDA"/>
    <property type="match status" value="1"/>
</dbReference>
<feature type="compositionally biased region" description="Polar residues" evidence="9">
    <location>
        <begin position="253"/>
        <end position="263"/>
    </location>
</feature>
<feature type="region of interest" description="Disordered" evidence="9">
    <location>
        <begin position="571"/>
        <end position="616"/>
    </location>
</feature>
<evidence type="ECO:0000256" key="8">
    <source>
        <dbReference type="PROSITE-ProRule" id="PRU00228"/>
    </source>
</evidence>
<dbReference type="CDD" id="cd02336">
    <property type="entry name" value="ZZ_RSC8"/>
    <property type="match status" value="1"/>
</dbReference>
<evidence type="ECO:0000259" key="12">
    <source>
        <dbReference type="PROSITE" id="PS51293"/>
    </source>
</evidence>
<dbReference type="Gene3D" id="1.10.10.60">
    <property type="entry name" value="Homeodomain-like"/>
    <property type="match status" value="1"/>
</dbReference>
<dbReference type="PROSITE" id="PS51293">
    <property type="entry name" value="SANT"/>
    <property type="match status" value="1"/>
</dbReference>
<evidence type="ECO:0000259" key="10">
    <source>
        <dbReference type="PROSITE" id="PS50135"/>
    </source>
</evidence>
<dbReference type="InterPro" id="IPR032451">
    <property type="entry name" value="SMARCC_C"/>
</dbReference>
<dbReference type="OrthoDB" id="118550at2759"/>
<dbReference type="InterPro" id="IPR007526">
    <property type="entry name" value="SWIRM"/>
</dbReference>
<proteinExistence type="predicted"/>
<dbReference type="Proteomes" id="UP000825935">
    <property type="component" value="Chromosome 17"/>
</dbReference>
<feature type="region of interest" description="Disordered" evidence="9">
    <location>
        <begin position="80"/>
        <end position="101"/>
    </location>
</feature>
<dbReference type="Gene3D" id="3.30.60.90">
    <property type="match status" value="1"/>
</dbReference>
<dbReference type="SMART" id="SM00291">
    <property type="entry name" value="ZnF_ZZ"/>
    <property type="match status" value="1"/>
</dbReference>
<dbReference type="PANTHER" id="PTHR12802">
    <property type="entry name" value="SWI/SNF COMPLEX-RELATED"/>
    <property type="match status" value="1"/>
</dbReference>
<feature type="compositionally biased region" description="Basic and acidic residues" evidence="9">
    <location>
        <begin position="574"/>
        <end position="588"/>
    </location>
</feature>
<keyword evidence="5" id="KW-0238">DNA-binding</keyword>
<dbReference type="InterPro" id="IPR001005">
    <property type="entry name" value="SANT/Myb"/>
</dbReference>
<evidence type="ECO:0000256" key="2">
    <source>
        <dbReference type="ARBA" id="ARBA00022771"/>
    </source>
</evidence>
<sequence>MGSLKRKSASLGGSAASNKRPSREDTSTRGAISNGYVGRRSGGGQALPPSSSSSSSAAAAASAVDASDVATAEALCNGTSISTETGEDPHPSISAPLVSETKSNSLKDATISESEPGFPVDPQDQEADITIVLSERSHSNKLGPLTPNHAGWFSWTSIHALEQRWLPEFFNSKSKLKTPALYMEYRNLILRKYLENPDKVFTLTDISQVMEQKGGHLEPAKRIFEFLNHWGLLNSRALQHAEAEKPTAKLKSATDNQSAGKSQSSLMSKLYRFESPSAVDPSRASSAYDKVMPNVVMSESAASDAQGGMQGIPVEYHCNTCSADCSKKRFHCQKQADFDLCPDCYNEGKFSFGITSTDFILMEAVTDSSSSDGWSDQETLLLLEALEMFGDNFSEIAEHVASKTKAQCILHFIRLPIEDPFLEALEPIGQPVADSLENVACEGDAQEGNAGGEAIDRVDEEDGISVSENVHLVELVENEERDSSATNAIRAAAEAAGLFASDTYLALSECGNPVMTLVAFLAALVAPDVVANSAETALKVLADHASALQLADENSFHLELEVPAADAADAADAVVRKPEEDVESKSDPDLQELPDAVGDTAKSNDNDKGTTSNNVTEPLIKGSSLVRVKNAATTALAAAAVKAQFLADQEEWEILRLAAFVVDSQTKKIEAKLKLFRELEVALERERVMLERSRQRLFAERSQSTASRAFQASSFHTNLNGAVGAASRPPSISRVPSGFVSMPPPASTGPFRAPGPNDYIRASAVAPAGMNMAPVRPMYYSNAGQF</sequence>
<comment type="caution">
    <text evidence="13">The sequence shown here is derived from an EMBL/GenBank/DDBJ whole genome shotgun (WGS) entry which is preliminary data.</text>
</comment>
<keyword evidence="7" id="KW-0539">Nucleus</keyword>
<dbReference type="GO" id="GO:0003677">
    <property type="term" value="F:DNA binding"/>
    <property type="evidence" value="ECO:0007669"/>
    <property type="project" value="UniProtKB-KW"/>
</dbReference>
<keyword evidence="6" id="KW-0804">Transcription</keyword>
<dbReference type="Pfam" id="PF04433">
    <property type="entry name" value="SWIRM"/>
    <property type="match status" value="1"/>
</dbReference>
<reference evidence="13" key="1">
    <citation type="submission" date="2021-08" db="EMBL/GenBank/DDBJ databases">
        <title>WGS assembly of Ceratopteris richardii.</title>
        <authorList>
            <person name="Marchant D.B."/>
            <person name="Chen G."/>
            <person name="Jenkins J."/>
            <person name="Shu S."/>
            <person name="Leebens-Mack J."/>
            <person name="Grimwood J."/>
            <person name="Schmutz J."/>
            <person name="Soltis P."/>
            <person name="Soltis D."/>
            <person name="Chen Z.-H."/>
        </authorList>
    </citation>
    <scope>NUCLEOTIDE SEQUENCE</scope>
    <source>
        <strain evidence="13">Whitten #5841</strain>
        <tissue evidence="13">Leaf</tissue>
    </source>
</reference>
<dbReference type="Pfam" id="PF00249">
    <property type="entry name" value="Myb_DNA-binding"/>
    <property type="match status" value="1"/>
</dbReference>
<dbReference type="InterPro" id="IPR000433">
    <property type="entry name" value="Znf_ZZ"/>
</dbReference>
<evidence type="ECO:0000256" key="9">
    <source>
        <dbReference type="SAM" id="MobiDB-lite"/>
    </source>
</evidence>
<feature type="region of interest" description="Disordered" evidence="9">
    <location>
        <begin position="1"/>
        <end position="64"/>
    </location>
</feature>
<dbReference type="InterPro" id="IPR036388">
    <property type="entry name" value="WH-like_DNA-bd_sf"/>
</dbReference>
<accession>A0A8T2SW51</accession>
<dbReference type="PROSITE" id="PS50135">
    <property type="entry name" value="ZF_ZZ_2"/>
    <property type="match status" value="1"/>
</dbReference>
<dbReference type="OMA" id="DFIVMEP"/>
<evidence type="ECO:0000256" key="4">
    <source>
        <dbReference type="ARBA" id="ARBA00023015"/>
    </source>
</evidence>
<evidence type="ECO:0000256" key="7">
    <source>
        <dbReference type="ARBA" id="ARBA00023242"/>
    </source>
</evidence>
<dbReference type="Gene3D" id="1.10.10.10">
    <property type="entry name" value="Winged helix-like DNA-binding domain superfamily/Winged helix DNA-binding domain"/>
    <property type="match status" value="1"/>
</dbReference>
<feature type="domain" description="SWIRM" evidence="11">
    <location>
        <begin position="144"/>
        <end position="244"/>
    </location>
</feature>
<dbReference type="InterPro" id="IPR043145">
    <property type="entry name" value="Znf_ZZ_sf"/>
</dbReference>
<dbReference type="InterPro" id="IPR009057">
    <property type="entry name" value="Homeodomain-like_sf"/>
</dbReference>
<name>A0A8T2SW51_CERRI</name>
<dbReference type="FunFam" id="1.10.10.60:FF:000014">
    <property type="entry name" value="SWI/SNF complex subunit SMARCC2 isoform C"/>
    <property type="match status" value="1"/>
</dbReference>
<evidence type="ECO:0000313" key="13">
    <source>
        <dbReference type="EMBL" id="KAH7373771.1"/>
    </source>
</evidence>
<dbReference type="AlphaFoldDB" id="A0A8T2SW51"/>
<dbReference type="SMART" id="SM00717">
    <property type="entry name" value="SANT"/>
    <property type="match status" value="1"/>
</dbReference>
<keyword evidence="14" id="KW-1185">Reference proteome</keyword>
<evidence type="ECO:0000259" key="11">
    <source>
        <dbReference type="PROSITE" id="PS50934"/>
    </source>
</evidence>
<dbReference type="PROSITE" id="PS01357">
    <property type="entry name" value="ZF_ZZ_1"/>
    <property type="match status" value="1"/>
</dbReference>
<keyword evidence="2 8" id="KW-0863">Zinc-finger</keyword>
<feature type="domain" description="SANT" evidence="12">
    <location>
        <begin position="369"/>
        <end position="420"/>
    </location>
</feature>
<feature type="domain" description="ZZ-type" evidence="10">
    <location>
        <begin position="313"/>
        <end position="367"/>
    </location>
</feature>
<feature type="region of interest" description="Disordered" evidence="9">
    <location>
        <begin position="243"/>
        <end position="263"/>
    </location>
</feature>
<keyword evidence="3" id="KW-0862">Zinc</keyword>
<evidence type="ECO:0008006" key="15">
    <source>
        <dbReference type="Google" id="ProtNLM"/>
    </source>
</evidence>
<gene>
    <name evidence="13" type="ORF">KP509_17G074300</name>
</gene>
<protein>
    <recommendedName>
        <fullName evidence="15">SWI/SNF complex subunit SWI3D</fullName>
    </recommendedName>
</protein>
<dbReference type="GO" id="GO:0008270">
    <property type="term" value="F:zinc ion binding"/>
    <property type="evidence" value="ECO:0007669"/>
    <property type="project" value="UniProtKB-KW"/>
</dbReference>
<keyword evidence="1" id="KW-0479">Metal-binding</keyword>
<dbReference type="Pfam" id="PF16495">
    <property type="entry name" value="SWIRM-assoc_1"/>
    <property type="match status" value="1"/>
</dbReference>
<feature type="compositionally biased region" description="Low complexity" evidence="9">
    <location>
        <begin position="50"/>
        <end position="64"/>
    </location>
</feature>
<evidence type="ECO:0000256" key="1">
    <source>
        <dbReference type="ARBA" id="ARBA00022723"/>
    </source>
</evidence>
<dbReference type="InterPro" id="IPR017884">
    <property type="entry name" value="SANT_dom"/>
</dbReference>